<dbReference type="PANTHER" id="PTHR45033:SF2">
    <property type="entry name" value="ZINC-TYPE ALCOHOL DEHYDROGENASE-LIKE PROTEIN C1773.06C"/>
    <property type="match status" value="1"/>
</dbReference>
<dbReference type="Gene3D" id="3.40.50.720">
    <property type="entry name" value="NAD(P)-binding Rossmann-like Domain"/>
    <property type="match status" value="1"/>
</dbReference>
<dbReference type="InterPro" id="IPR036291">
    <property type="entry name" value="NAD(P)-bd_dom_sf"/>
</dbReference>
<dbReference type="AlphaFoldDB" id="A0A1R4HT93"/>
<dbReference type="InterPro" id="IPR020843">
    <property type="entry name" value="ER"/>
</dbReference>
<dbReference type="SMART" id="SM00829">
    <property type="entry name" value="PKS_ER"/>
    <property type="match status" value="1"/>
</dbReference>
<dbReference type="Gene3D" id="3.90.180.10">
    <property type="entry name" value="Medium-chain alcohol dehydrogenases, catalytic domain"/>
    <property type="match status" value="1"/>
</dbReference>
<dbReference type="EC" id="1.1.1.1" evidence="2"/>
<dbReference type="InterPro" id="IPR013154">
    <property type="entry name" value="ADH-like_N"/>
</dbReference>
<dbReference type="EMBL" id="FUKM01000014">
    <property type="protein sequence ID" value="SJN10594.1"/>
    <property type="molecule type" value="Genomic_DNA"/>
</dbReference>
<proteinExistence type="predicted"/>
<dbReference type="SUPFAM" id="SSF51735">
    <property type="entry name" value="NAD(P)-binding Rossmann-fold domains"/>
    <property type="match status" value="1"/>
</dbReference>
<sequence>MQVVTLQALGGLDKLNVQDATAPGAPAAGEIRVRIHASSLNFHDYGVVAGKMPTADGRIPMSDGAGIVEEVGEGVSEFSVGDRVVSTFFPHWLEGPARIADFTTTPGDGVDGYACEQVVRPAQWFTHQPKGYSHAESATLTTAGLTAWRALVVDGGLKAGDTVLVLGSGGVSIFALQFARMMGAHVIATSSSNAKRERLRELGATHTINYKETPEWGKQVNELTDGQGVDHIVEVGGPGTLPQSIEAIKIGGHISLIGVLTGRQGDIPTAKLMAKQARLQGLIVGSRRHQIEMIKAIEANDMRPIIDREFALAEIADAFRYQEAGKHLGKICLTF</sequence>
<dbReference type="Proteomes" id="UP000196331">
    <property type="component" value="Unassembled WGS sequence"/>
</dbReference>
<keyword evidence="2" id="KW-0560">Oxidoreductase</keyword>
<dbReference type="Pfam" id="PF08240">
    <property type="entry name" value="ADH_N"/>
    <property type="match status" value="1"/>
</dbReference>
<accession>A0A1R4HT93</accession>
<dbReference type="SUPFAM" id="SSF50129">
    <property type="entry name" value="GroES-like"/>
    <property type="match status" value="1"/>
</dbReference>
<dbReference type="GO" id="GO:0004022">
    <property type="term" value="F:alcohol dehydrogenase (NAD+) activity"/>
    <property type="evidence" value="ECO:0007669"/>
    <property type="project" value="UniProtKB-EC"/>
</dbReference>
<reference evidence="2 3" key="1">
    <citation type="submission" date="2017-02" db="EMBL/GenBank/DDBJ databases">
        <authorList>
            <person name="Dridi B."/>
        </authorList>
    </citation>
    <scope>NUCLEOTIDE SEQUENCE [LARGE SCALE GENOMIC DNA]</scope>
    <source>
        <strain evidence="2 3">JB380</strain>
    </source>
</reference>
<comment type="caution">
    <text evidence="2">The sequence shown here is derived from an EMBL/GenBank/DDBJ whole genome shotgun (WGS) entry which is preliminary data.</text>
</comment>
<dbReference type="CDD" id="cd08276">
    <property type="entry name" value="MDR7"/>
    <property type="match status" value="1"/>
</dbReference>
<feature type="domain" description="Enoyl reductase (ER)" evidence="1">
    <location>
        <begin position="10"/>
        <end position="333"/>
    </location>
</feature>
<organism evidence="2 3">
    <name type="scientific">Halomonas citrativorans</name>
    <dbReference type="NCBI Taxonomy" id="2742612"/>
    <lineage>
        <taxon>Bacteria</taxon>
        <taxon>Pseudomonadati</taxon>
        <taxon>Pseudomonadota</taxon>
        <taxon>Gammaproteobacteria</taxon>
        <taxon>Oceanospirillales</taxon>
        <taxon>Halomonadaceae</taxon>
        <taxon>Halomonas</taxon>
    </lineage>
</organism>
<dbReference type="OrthoDB" id="9787435at2"/>
<dbReference type="InterPro" id="IPR013149">
    <property type="entry name" value="ADH-like_C"/>
</dbReference>
<dbReference type="InterPro" id="IPR011032">
    <property type="entry name" value="GroES-like_sf"/>
</dbReference>
<dbReference type="InterPro" id="IPR052711">
    <property type="entry name" value="Zinc_ADH-like"/>
</dbReference>
<name>A0A1R4HT93_9GAMM</name>
<dbReference type="PANTHER" id="PTHR45033">
    <property type="match status" value="1"/>
</dbReference>
<evidence type="ECO:0000259" key="1">
    <source>
        <dbReference type="SMART" id="SM00829"/>
    </source>
</evidence>
<dbReference type="Pfam" id="PF00107">
    <property type="entry name" value="ADH_zinc_N"/>
    <property type="match status" value="1"/>
</dbReference>
<evidence type="ECO:0000313" key="3">
    <source>
        <dbReference type="Proteomes" id="UP000196331"/>
    </source>
</evidence>
<protein>
    <submittedName>
        <fullName evidence="2">Alcohol dehydrogenase</fullName>
        <ecNumber evidence="2">1.1.1.1</ecNumber>
    </submittedName>
</protein>
<gene>
    <name evidence="2" type="ORF">CZ787_04055</name>
</gene>
<dbReference type="RefSeq" id="WP_087106405.1">
    <property type="nucleotide sequence ID" value="NZ_FUKM01000014.1"/>
</dbReference>
<evidence type="ECO:0000313" key="2">
    <source>
        <dbReference type="EMBL" id="SJN10594.1"/>
    </source>
</evidence>